<dbReference type="InterPro" id="IPR002471">
    <property type="entry name" value="Pept_S9_AS"/>
</dbReference>
<evidence type="ECO:0000256" key="1">
    <source>
        <dbReference type="ARBA" id="ARBA00001070"/>
    </source>
</evidence>
<comment type="caution">
    <text evidence="10">The sequence shown here is derived from an EMBL/GenBank/DDBJ whole genome shotgun (WGS) entry which is preliminary data.</text>
</comment>
<dbReference type="PANTHER" id="PTHR42881:SF2">
    <property type="entry name" value="PROLYL ENDOPEPTIDASE"/>
    <property type="match status" value="1"/>
</dbReference>
<dbReference type="EMBL" id="JAGDYP010000003">
    <property type="protein sequence ID" value="MBO1883884.1"/>
    <property type="molecule type" value="Genomic_DNA"/>
</dbReference>
<comment type="similarity">
    <text evidence="2">Belongs to the peptidase S9A family.</text>
</comment>
<feature type="domain" description="Peptidase S9A N-terminal" evidence="9">
    <location>
        <begin position="36"/>
        <end position="434"/>
    </location>
</feature>
<dbReference type="Proteomes" id="UP000681610">
    <property type="component" value="Unassembled WGS sequence"/>
</dbReference>
<dbReference type="Gene3D" id="2.130.10.120">
    <property type="entry name" value="Prolyl oligopeptidase, N-terminal domain"/>
    <property type="match status" value="1"/>
</dbReference>
<name>A0ABS3PX56_9FLAO</name>
<dbReference type="InterPro" id="IPR051167">
    <property type="entry name" value="Prolyl_oligopep/macrocyclase"/>
</dbReference>
<dbReference type="Pfam" id="PF02897">
    <property type="entry name" value="Peptidase_S9_N"/>
    <property type="match status" value="1"/>
</dbReference>
<keyword evidence="11" id="KW-1185">Reference proteome</keyword>
<feature type="chain" id="PRO_5045913451" description="prolyl oligopeptidase" evidence="7">
    <location>
        <begin position="22"/>
        <end position="715"/>
    </location>
</feature>
<protein>
    <recommendedName>
        <fullName evidence="3">prolyl oligopeptidase</fullName>
        <ecNumber evidence="3">3.4.21.26</ecNumber>
    </recommendedName>
</protein>
<keyword evidence="5" id="KW-0378">Hydrolase</keyword>
<evidence type="ECO:0000259" key="9">
    <source>
        <dbReference type="Pfam" id="PF02897"/>
    </source>
</evidence>
<evidence type="ECO:0000256" key="2">
    <source>
        <dbReference type="ARBA" id="ARBA00005228"/>
    </source>
</evidence>
<reference evidence="10 11" key="1">
    <citation type="submission" date="2021-03" db="EMBL/GenBank/DDBJ databases">
        <title>Isolation and description of Capnocytophaga bilenii sp. nov., a novel Capnocytophaga species, isolated from a gingivitis subject.</title>
        <authorList>
            <person name="Antezack A."/>
            <person name="Monnet-Corti V."/>
            <person name="La Scola B."/>
        </authorList>
    </citation>
    <scope>NUCLEOTIDE SEQUENCE [LARGE SCALE GENOMIC DNA]</scope>
    <source>
        <strain evidence="10 11">Marseille-Q4570</strain>
    </source>
</reference>
<dbReference type="SUPFAM" id="SSF53474">
    <property type="entry name" value="alpha/beta-Hydrolases"/>
    <property type="match status" value="1"/>
</dbReference>
<evidence type="ECO:0000256" key="7">
    <source>
        <dbReference type="SAM" id="SignalP"/>
    </source>
</evidence>
<evidence type="ECO:0000256" key="5">
    <source>
        <dbReference type="ARBA" id="ARBA00022801"/>
    </source>
</evidence>
<dbReference type="InterPro" id="IPR001375">
    <property type="entry name" value="Peptidase_S9_cat"/>
</dbReference>
<feature type="signal peptide" evidence="7">
    <location>
        <begin position="1"/>
        <end position="21"/>
    </location>
</feature>
<evidence type="ECO:0000313" key="11">
    <source>
        <dbReference type="Proteomes" id="UP000681610"/>
    </source>
</evidence>
<proteinExistence type="inferred from homology"/>
<gene>
    <name evidence="10" type="ORF">J4N46_05530</name>
</gene>
<dbReference type="Pfam" id="PF00326">
    <property type="entry name" value="Peptidase_S9"/>
    <property type="match status" value="1"/>
</dbReference>
<accession>A0ABS3PX56</accession>
<feature type="domain" description="Peptidase S9 prolyl oligopeptidase catalytic" evidence="8">
    <location>
        <begin position="494"/>
        <end position="708"/>
    </location>
</feature>
<evidence type="ECO:0000256" key="4">
    <source>
        <dbReference type="ARBA" id="ARBA00022670"/>
    </source>
</evidence>
<dbReference type="Gene3D" id="3.40.50.1820">
    <property type="entry name" value="alpha/beta hydrolase"/>
    <property type="match status" value="1"/>
</dbReference>
<evidence type="ECO:0000259" key="8">
    <source>
        <dbReference type="Pfam" id="PF00326"/>
    </source>
</evidence>
<dbReference type="PROSITE" id="PS51257">
    <property type="entry name" value="PROKAR_LIPOPROTEIN"/>
    <property type="match status" value="1"/>
</dbReference>
<sequence length="715" mass="79720">MKHFLLTGTMLALLVSCNQTTTSEQTTTNSEPMNYPSTKKGEVVDTYFGTTVPDPYRWLEDDKSAETAQWVKDQNDFTFAYLSKIPYRNTIKEKLQKLWNYERIGAPFTEGDYTYYYKNDGLQNQSVLYRKDKQGKEEIFLNPNTFAADGTTSLATVAFTEDGSLVAYLISEGGSDWRKAIVLNTKTKQQVGDTLVDVKFSGVAWKGNEGFFYSSYDKPKGSELSAKTDQHKLYYHKLGTPQKEDVLIFGGSAAEKYRYVTGTTSEDGCYLFISAANATSGNKLFLKDLTHLKNPLVTITNDLESDIHFLTVKDKYIYFETNRNAPNGKLVKAAVDKPQPEHWQEVISETENVLSVSTAGNYIFATYMVDALSQVKQYDYNGKLIRQITLPALGTASGFYAKKGETHTYYTFTNYAYPPQIYKLDLATGAAELYWKPNIAFNSDDYQTKQVFYQSKDGTKVPMIITYKKGLQLNGNNPTLLYGYGGFNVSLPPSFGVVNAVWMELGGVYAVANLRGGGEYGKKWHNAGTKMQKQNVFDDFIAAGEYLVKEKYTSPSYLAIKGGSNGGLLVGATMLQRPDLFKVALPAVGVLDMLRYHTFTAGAGWAYDYGTADDSKEMFEYLKGYSPLHNVKEGVQYPATLITTGDHDDRVVPAHSFKFAAELQAKQTGSNPILIRIETNAGHGAGTPVSKIIEQSADERAFTLWNMGVKELPKK</sequence>
<organism evidence="10 11">
    <name type="scientific">Capnocytophaga bilenii</name>
    <dbReference type="NCBI Taxonomy" id="2819369"/>
    <lineage>
        <taxon>Bacteria</taxon>
        <taxon>Pseudomonadati</taxon>
        <taxon>Bacteroidota</taxon>
        <taxon>Flavobacteriia</taxon>
        <taxon>Flavobacteriales</taxon>
        <taxon>Flavobacteriaceae</taxon>
        <taxon>Capnocytophaga</taxon>
    </lineage>
</organism>
<evidence type="ECO:0000313" key="10">
    <source>
        <dbReference type="EMBL" id="MBO1883884.1"/>
    </source>
</evidence>
<dbReference type="RefSeq" id="WP_208058471.1">
    <property type="nucleotide sequence ID" value="NZ_JAGDYP010000003.1"/>
</dbReference>
<dbReference type="InterPro" id="IPR002470">
    <property type="entry name" value="Peptidase_S9A"/>
</dbReference>
<dbReference type="PANTHER" id="PTHR42881">
    <property type="entry name" value="PROLYL ENDOPEPTIDASE"/>
    <property type="match status" value="1"/>
</dbReference>
<comment type="catalytic activity">
    <reaction evidence="1">
        <text>Hydrolysis of Pro-|-Xaa &gt;&gt; Ala-|-Xaa in oligopeptides.</text>
        <dbReference type="EC" id="3.4.21.26"/>
    </reaction>
</comment>
<keyword evidence="4" id="KW-0645">Protease</keyword>
<dbReference type="PROSITE" id="PS00708">
    <property type="entry name" value="PRO_ENDOPEP_SER"/>
    <property type="match status" value="1"/>
</dbReference>
<dbReference type="InterPro" id="IPR023302">
    <property type="entry name" value="Pept_S9A_N"/>
</dbReference>
<keyword evidence="6" id="KW-0720">Serine protease</keyword>
<keyword evidence="7" id="KW-0732">Signal</keyword>
<dbReference type="PRINTS" id="PR00862">
    <property type="entry name" value="PROLIGOPTASE"/>
</dbReference>
<evidence type="ECO:0000256" key="6">
    <source>
        <dbReference type="ARBA" id="ARBA00022825"/>
    </source>
</evidence>
<dbReference type="EC" id="3.4.21.26" evidence="3"/>
<dbReference type="InterPro" id="IPR029058">
    <property type="entry name" value="AB_hydrolase_fold"/>
</dbReference>
<dbReference type="SUPFAM" id="SSF50993">
    <property type="entry name" value="Peptidase/esterase 'gauge' domain"/>
    <property type="match status" value="1"/>
</dbReference>
<evidence type="ECO:0000256" key="3">
    <source>
        <dbReference type="ARBA" id="ARBA00011897"/>
    </source>
</evidence>